<sequence>MFSMVLFSDDKLTMHLNWFGMGALTIIDAHGRKRRAHPIQKRYLQAVTRELQAIGVKITPDDPVCRHALGEIAHAIYDFPPGGLVWTTALNRSPRETALAFFEEAKQPG</sequence>
<proteinExistence type="predicted"/>
<dbReference type="AlphaFoldDB" id="A0A157PTJ5"/>
<dbReference type="EMBL" id="LT546645">
    <property type="protein sequence ID" value="SAI66221.1"/>
    <property type="molecule type" value="Genomic_DNA"/>
</dbReference>
<dbReference type="Proteomes" id="UP000076825">
    <property type="component" value="Chromosome 1"/>
</dbReference>
<dbReference type="STRING" id="123899.SAMEA3906487_00155"/>
<gene>
    <name evidence="1" type="ORF">SAMEA3906487_00155</name>
</gene>
<organism evidence="1 2">
    <name type="scientific">Bordetella trematum</name>
    <dbReference type="NCBI Taxonomy" id="123899"/>
    <lineage>
        <taxon>Bacteria</taxon>
        <taxon>Pseudomonadati</taxon>
        <taxon>Pseudomonadota</taxon>
        <taxon>Betaproteobacteria</taxon>
        <taxon>Burkholderiales</taxon>
        <taxon>Alcaligenaceae</taxon>
        <taxon>Bordetella</taxon>
    </lineage>
</organism>
<reference evidence="1 2" key="1">
    <citation type="submission" date="2016-04" db="EMBL/GenBank/DDBJ databases">
        <authorList>
            <consortium name="Pathogen Informatics"/>
        </authorList>
    </citation>
    <scope>NUCLEOTIDE SEQUENCE [LARGE SCALE GENOMIC DNA]</scope>
    <source>
        <strain evidence="1 2">H044680328</strain>
    </source>
</reference>
<dbReference type="RefSeq" id="WP_063491391.1">
    <property type="nucleotide sequence ID" value="NZ_CP016340.1"/>
</dbReference>
<dbReference type="GeneID" id="56588427"/>
<name>A0A157PTJ5_9BORD</name>
<evidence type="ECO:0000313" key="1">
    <source>
        <dbReference type="EMBL" id="SAI66221.1"/>
    </source>
</evidence>
<keyword evidence="2" id="KW-1185">Reference proteome</keyword>
<dbReference type="KEGG" id="btrm:SAMEA390648700155"/>
<dbReference type="PATRIC" id="fig|123899.6.peg.144"/>
<evidence type="ECO:0000313" key="2">
    <source>
        <dbReference type="Proteomes" id="UP000076825"/>
    </source>
</evidence>
<accession>A0A157PTJ5</accession>
<protein>
    <submittedName>
        <fullName evidence="1">Uncharacterized protein</fullName>
    </submittedName>
</protein>